<sequence length="56" mass="6603">MTDHFTITFLSILLGVTLADHKYDLAAVLIFTLVAYLYYAWKGRKEHKKAIDYFFE</sequence>
<keyword evidence="4" id="KW-1185">Reference proteome</keyword>
<dbReference type="EMBL" id="JBCNVT010000001">
    <property type="protein sequence ID" value="MEO5285978.1"/>
    <property type="molecule type" value="Genomic_DNA"/>
</dbReference>
<keyword evidence="1" id="KW-0472">Membrane</keyword>
<keyword evidence="1" id="KW-0812">Transmembrane</keyword>
<dbReference type="Proteomes" id="UP001456307">
    <property type="component" value="Unassembled WGS sequence"/>
</dbReference>
<accession>A0AAU7C5B9</accession>
<protein>
    <submittedName>
        <fullName evidence="3">Uncharacterized protein</fullName>
    </submittedName>
</protein>
<evidence type="ECO:0000313" key="3">
    <source>
        <dbReference type="EMBL" id="XBG96479.1"/>
    </source>
</evidence>
<name>A0AAU7C5B9_9LACO</name>
<dbReference type="KEGG" id="lalo:ABC765_05170"/>
<feature type="transmembrane region" description="Helical" evidence="1">
    <location>
        <begin position="23"/>
        <end position="41"/>
    </location>
</feature>
<dbReference type="AlphaFoldDB" id="A0AAU7C5B9"/>
<reference evidence="2 4" key="2">
    <citation type="submission" date="2024-04" db="EMBL/GenBank/DDBJ databases">
        <title>Limosilactobacillus allomucosae sp. nov., a novel species isolated from wild boar faecal samples as potential probiotics for domestic pigs.</title>
        <authorList>
            <person name="Chen B."/>
        </authorList>
    </citation>
    <scope>NUCLEOTIDE SEQUENCE [LARGE SCALE GENOMIC DNA]</scope>
    <source>
        <strain evidence="2 4">WILCCON 0055</strain>
    </source>
</reference>
<evidence type="ECO:0000313" key="2">
    <source>
        <dbReference type="EMBL" id="MEO5285978.1"/>
    </source>
</evidence>
<dbReference type="EMBL" id="CP154878">
    <property type="protein sequence ID" value="XBG96479.1"/>
    <property type="molecule type" value="Genomic_DNA"/>
</dbReference>
<evidence type="ECO:0000256" key="1">
    <source>
        <dbReference type="SAM" id="Phobius"/>
    </source>
</evidence>
<keyword evidence="1" id="KW-1133">Transmembrane helix</keyword>
<dbReference type="RefSeq" id="WP_270359956.1">
    <property type="nucleotide sequence ID" value="NZ_CP154878.1"/>
</dbReference>
<evidence type="ECO:0000313" key="4">
    <source>
        <dbReference type="Proteomes" id="UP001456307"/>
    </source>
</evidence>
<gene>
    <name evidence="2" type="ORF">AAVZ08_05100</name>
    <name evidence="3" type="ORF">ABC765_05170</name>
</gene>
<organism evidence="3">
    <name type="scientific">Limosilactobacillus allomucosae</name>
    <dbReference type="NCBI Taxonomy" id="3142938"/>
    <lineage>
        <taxon>Bacteria</taxon>
        <taxon>Bacillati</taxon>
        <taxon>Bacillota</taxon>
        <taxon>Bacilli</taxon>
        <taxon>Lactobacillales</taxon>
        <taxon>Lactobacillaceae</taxon>
        <taxon>Limosilactobacillus</taxon>
    </lineage>
</organism>
<reference evidence="3" key="1">
    <citation type="submission" date="2024-04" db="EMBL/GenBank/DDBJ databases">
        <title>Limosilactobacillus allomucosae sp. nov., a novel species isolated from wild boar faecal samples as a potential probiotics for domestic pigs.</title>
        <authorList>
            <person name="Chen B."/>
        </authorList>
    </citation>
    <scope>NUCLEOTIDE SEQUENCE</scope>
    <source>
        <strain evidence="3">WILCCON 0051</strain>
    </source>
</reference>
<proteinExistence type="predicted"/>